<organism evidence="1 2">
    <name type="scientific">Alloalcanivorax xenomutans</name>
    <dbReference type="NCBI Taxonomy" id="1094342"/>
    <lineage>
        <taxon>Bacteria</taxon>
        <taxon>Pseudomonadati</taxon>
        <taxon>Pseudomonadota</taxon>
        <taxon>Gammaproteobacteria</taxon>
        <taxon>Oceanospirillales</taxon>
        <taxon>Alcanivoracaceae</taxon>
        <taxon>Alloalcanivorax</taxon>
    </lineage>
</organism>
<reference evidence="1" key="1">
    <citation type="submission" date="2022-01" db="EMBL/GenBank/DDBJ databases">
        <authorList>
            <person name="Karlyshev A.V."/>
            <person name="Jaspars M."/>
        </authorList>
    </citation>
    <scope>NUCLEOTIDE SEQUENCE</scope>
    <source>
        <strain evidence="1">AGSA3-2</strain>
    </source>
</reference>
<evidence type="ECO:0000313" key="1">
    <source>
        <dbReference type="EMBL" id="MCE7509683.1"/>
    </source>
</evidence>
<evidence type="ECO:0000313" key="2">
    <source>
        <dbReference type="Proteomes" id="UP001107961"/>
    </source>
</evidence>
<dbReference type="Proteomes" id="UP001107961">
    <property type="component" value="Unassembled WGS sequence"/>
</dbReference>
<name>A0A9Q3ZDE1_9GAMM</name>
<keyword evidence="2" id="KW-1185">Reference proteome</keyword>
<dbReference type="EMBL" id="JAJVKT010000016">
    <property type="protein sequence ID" value="MCE7509683.1"/>
    <property type="molecule type" value="Genomic_DNA"/>
</dbReference>
<accession>A0A9Q3ZDE1</accession>
<dbReference type="RefSeq" id="WP_055098962.1">
    <property type="nucleotide sequence ID" value="NZ_CP102389.1"/>
</dbReference>
<proteinExistence type="predicted"/>
<gene>
    <name evidence="1" type="ORF">LZG35_13640</name>
</gene>
<sequence length="215" mass="23486">MTLQFGTHSNRGRLLKAAAMAWLLFISAAVIIDHVALSRLTDDIQSNTLEPRLTLLDHRLSELAQRVEDALDQPEPITSADLAAIYQPLEARLTDLEQVVSTHADIADIAPLESRLDQFEARLQQARRTPPPAAPPVQHPAPAKPIVTEPPFQVLSIELRGGERFLSIAPTDPQSLAETRVVRPGETVGGWLLEAINGNTAVFRVDGQARPLTVP</sequence>
<protein>
    <submittedName>
        <fullName evidence="1">Uncharacterized protein</fullName>
    </submittedName>
</protein>
<comment type="caution">
    <text evidence="1">The sequence shown here is derived from an EMBL/GenBank/DDBJ whole genome shotgun (WGS) entry which is preliminary data.</text>
</comment>
<dbReference type="AlphaFoldDB" id="A0A9Q3ZDE1"/>